<evidence type="ECO:0000313" key="2">
    <source>
        <dbReference type="Proteomes" id="UP001224775"/>
    </source>
</evidence>
<organism evidence="1 2">
    <name type="scientific">Skeletonema marinoi</name>
    <dbReference type="NCBI Taxonomy" id="267567"/>
    <lineage>
        <taxon>Eukaryota</taxon>
        <taxon>Sar</taxon>
        <taxon>Stramenopiles</taxon>
        <taxon>Ochrophyta</taxon>
        <taxon>Bacillariophyta</taxon>
        <taxon>Coscinodiscophyceae</taxon>
        <taxon>Thalassiosirophycidae</taxon>
        <taxon>Thalassiosirales</taxon>
        <taxon>Skeletonemataceae</taxon>
        <taxon>Skeletonema</taxon>
        <taxon>Skeletonema marinoi-dohrnii complex</taxon>
    </lineage>
</organism>
<protein>
    <recommendedName>
        <fullName evidence="3">O-fucosyltransferase family protein</fullName>
    </recommendedName>
</protein>
<gene>
    <name evidence="1" type="ORF">QTG54_007534</name>
</gene>
<accession>A0AAD8YAV7</accession>
<dbReference type="Proteomes" id="UP001224775">
    <property type="component" value="Unassembled WGS sequence"/>
</dbReference>
<reference evidence="1" key="1">
    <citation type="submission" date="2023-06" db="EMBL/GenBank/DDBJ databases">
        <title>Survivors Of The Sea: Transcriptome response of Skeletonema marinoi to long-term dormancy.</title>
        <authorList>
            <person name="Pinder M.I.M."/>
            <person name="Kourtchenko O."/>
            <person name="Robertson E.K."/>
            <person name="Larsson T."/>
            <person name="Maumus F."/>
            <person name="Osuna-Cruz C.M."/>
            <person name="Vancaester E."/>
            <person name="Stenow R."/>
            <person name="Vandepoele K."/>
            <person name="Ploug H."/>
            <person name="Bruchert V."/>
            <person name="Godhe A."/>
            <person name="Topel M."/>
        </authorList>
    </citation>
    <scope>NUCLEOTIDE SEQUENCE</scope>
    <source>
        <strain evidence="1">R05AC</strain>
    </source>
</reference>
<keyword evidence="2" id="KW-1185">Reference proteome</keyword>
<comment type="caution">
    <text evidence="1">The sequence shown here is derived from an EMBL/GenBank/DDBJ whole genome shotgun (WGS) entry which is preliminary data.</text>
</comment>
<evidence type="ECO:0000313" key="1">
    <source>
        <dbReference type="EMBL" id="KAK1741961.1"/>
    </source>
</evidence>
<dbReference type="AlphaFoldDB" id="A0AAD8YAV7"/>
<evidence type="ECO:0008006" key="3">
    <source>
        <dbReference type="Google" id="ProtNLM"/>
    </source>
</evidence>
<sequence length="501" mass="56514">MMHRRAAQKAAAAVAVIFLVINAFVSFNSYDVDYDPTEISRRLDGTQRTIRARIIDSLRERRGIKPGDPDFQRLFLARLEDLQAQSELPTARRTAQRTLDNTKQIWMRSDKERENELVEAHKSNVMNNEGVWRNVEPLSVCGRPTNVGSRADLALLEHARVDKTCPGANSNKLLLLQGQQTYGQTGNNLIEIQHALQYARDHDVTLGIMDDSWPLRVLLPMFMAIRDKDKSEWQNKFEKEFCVKIFNNESELTEWDIVQWDNLATLGEGRGLKGMDVDYLTSKKMFVYVSQAPLLEYIAHQSKILQKLYRNYNTGTGTTSRTWESVRNMCSGIDAIFGEDSNKVVYSVLHSRSLEGQSGVKLMQRMSQSSGCHPTAALDMEPEYIKAILRPLGMLKFPILVITDGQNFDVIRRLVNDEEIGPQLRLVPGNATWLGGDVTLAVMSNVFIGNPASTLSGFITKSRLALGFGHSYSFRAKNDGEWANTCGDTCVYDRKIMGSMS</sequence>
<dbReference type="EMBL" id="JATAAI010000012">
    <property type="protein sequence ID" value="KAK1741961.1"/>
    <property type="molecule type" value="Genomic_DNA"/>
</dbReference>
<proteinExistence type="predicted"/>
<name>A0AAD8YAV7_9STRA</name>